<name>A0A7W5DSA6_9PORP</name>
<organism evidence="2 3">
    <name type="scientific">Microbacter margulisiae</name>
    <dbReference type="NCBI Taxonomy" id="1350067"/>
    <lineage>
        <taxon>Bacteria</taxon>
        <taxon>Pseudomonadati</taxon>
        <taxon>Bacteroidota</taxon>
        <taxon>Bacteroidia</taxon>
        <taxon>Bacteroidales</taxon>
        <taxon>Porphyromonadaceae</taxon>
        <taxon>Microbacter</taxon>
    </lineage>
</organism>
<keyword evidence="1" id="KW-0732">Signal</keyword>
<gene>
    <name evidence="2" type="ORF">FHX64_002021</name>
</gene>
<sequence>MTKKSILCIFVTIQLLLLNGVSAQNLSDSLGGIKTHFQLYSDTINLQPGEQFMLLRAEKKYTADPTFGYGWGYGYRSYHLEFTTNKNIVVETFKYHVGYNNDPKLVLSFYDVSGLLLSSLTFPFDRVSVCHNFSSTGSPFFYSIDLIEIPISLLDHTAKIGIIKLEARK</sequence>
<accession>A0A7W5DSA6</accession>
<comment type="caution">
    <text evidence="2">The sequence shown here is derived from an EMBL/GenBank/DDBJ whole genome shotgun (WGS) entry which is preliminary data.</text>
</comment>
<feature type="signal peptide" evidence="1">
    <location>
        <begin position="1"/>
        <end position="23"/>
    </location>
</feature>
<evidence type="ECO:0000313" key="2">
    <source>
        <dbReference type="EMBL" id="MBB3187823.1"/>
    </source>
</evidence>
<evidence type="ECO:0000313" key="3">
    <source>
        <dbReference type="Proteomes" id="UP000544222"/>
    </source>
</evidence>
<evidence type="ECO:0000256" key="1">
    <source>
        <dbReference type="SAM" id="SignalP"/>
    </source>
</evidence>
<dbReference type="AlphaFoldDB" id="A0A7W5DSA6"/>
<keyword evidence="3" id="KW-1185">Reference proteome</keyword>
<protein>
    <submittedName>
        <fullName evidence="2">Uncharacterized protein</fullName>
    </submittedName>
</protein>
<feature type="chain" id="PRO_5031257070" evidence="1">
    <location>
        <begin position="24"/>
        <end position="169"/>
    </location>
</feature>
<reference evidence="2 3" key="1">
    <citation type="submission" date="2020-08" db="EMBL/GenBank/DDBJ databases">
        <title>Genomic Encyclopedia of Type Strains, Phase IV (KMG-IV): sequencing the most valuable type-strain genomes for metagenomic binning, comparative biology and taxonomic classification.</title>
        <authorList>
            <person name="Goeker M."/>
        </authorList>
    </citation>
    <scope>NUCLEOTIDE SEQUENCE [LARGE SCALE GENOMIC DNA]</scope>
    <source>
        <strain evidence="2 3">DSM 27471</strain>
    </source>
</reference>
<dbReference type="RefSeq" id="WP_183413643.1">
    <property type="nucleotide sequence ID" value="NZ_JACHYB010000002.1"/>
</dbReference>
<dbReference type="EMBL" id="JACHYB010000002">
    <property type="protein sequence ID" value="MBB3187823.1"/>
    <property type="molecule type" value="Genomic_DNA"/>
</dbReference>
<proteinExistence type="predicted"/>
<dbReference type="Proteomes" id="UP000544222">
    <property type="component" value="Unassembled WGS sequence"/>
</dbReference>